<dbReference type="GO" id="GO:0000049">
    <property type="term" value="F:tRNA binding"/>
    <property type="evidence" value="ECO:0007669"/>
    <property type="project" value="UniProtKB-KW"/>
</dbReference>
<dbReference type="Gene3D" id="2.40.30.130">
    <property type="match status" value="1"/>
</dbReference>
<evidence type="ECO:0000256" key="8">
    <source>
        <dbReference type="ARBA" id="ARBA00022884"/>
    </source>
</evidence>
<feature type="domain" description="Alanyl-transfer RNA synthetases family profile" evidence="12">
    <location>
        <begin position="2"/>
        <end position="729"/>
    </location>
</feature>
<evidence type="ECO:0000256" key="2">
    <source>
        <dbReference type="ARBA" id="ARBA00022555"/>
    </source>
</evidence>
<dbReference type="SMART" id="SM00863">
    <property type="entry name" value="tRNA_SAD"/>
    <property type="match status" value="1"/>
</dbReference>
<dbReference type="Gene3D" id="3.30.930.10">
    <property type="entry name" value="Bira Bifunctional Protein, Domain 2"/>
    <property type="match status" value="1"/>
</dbReference>
<dbReference type="FunFam" id="3.10.310.40:FF:000001">
    <property type="entry name" value="Alanine--tRNA ligase"/>
    <property type="match status" value="1"/>
</dbReference>
<comment type="subcellular location">
    <subcellularLocation>
        <location evidence="11">Cytoplasm</location>
    </subcellularLocation>
</comment>
<dbReference type="EMBL" id="CP014229">
    <property type="protein sequence ID" value="AMD90845.1"/>
    <property type="molecule type" value="Genomic_DNA"/>
</dbReference>
<dbReference type="Pfam" id="PF07973">
    <property type="entry name" value="tRNA_SAD"/>
    <property type="match status" value="1"/>
</dbReference>
<evidence type="ECO:0000256" key="9">
    <source>
        <dbReference type="ARBA" id="ARBA00022917"/>
    </source>
</evidence>
<organism evidence="13 14">
    <name type="scientific">Desulfovibrio fairfieldensis</name>
    <dbReference type="NCBI Taxonomy" id="44742"/>
    <lineage>
        <taxon>Bacteria</taxon>
        <taxon>Pseudomonadati</taxon>
        <taxon>Thermodesulfobacteriota</taxon>
        <taxon>Desulfovibrionia</taxon>
        <taxon>Desulfovibrionales</taxon>
        <taxon>Desulfovibrionaceae</taxon>
        <taxon>Desulfovibrio</taxon>
    </lineage>
</organism>
<dbReference type="GO" id="GO:0002161">
    <property type="term" value="F:aminoacyl-tRNA deacylase activity"/>
    <property type="evidence" value="ECO:0007669"/>
    <property type="project" value="TreeGrafter"/>
</dbReference>
<comment type="cofactor">
    <cofactor evidence="11">
        <name>Zn(2+)</name>
        <dbReference type="ChEBI" id="CHEBI:29105"/>
    </cofactor>
    <text evidence="11">Binds 1 zinc ion per subunit.</text>
</comment>
<dbReference type="HAMAP" id="MF_00036_B">
    <property type="entry name" value="Ala_tRNA_synth_B"/>
    <property type="match status" value="1"/>
</dbReference>
<keyword evidence="7 11" id="KW-0067">ATP-binding</keyword>
<keyword evidence="3 11" id="KW-0436">Ligase</keyword>
<dbReference type="InterPro" id="IPR023033">
    <property type="entry name" value="Ala_tRNA_ligase_euk/bac"/>
</dbReference>
<dbReference type="SUPFAM" id="SSF50447">
    <property type="entry name" value="Translation proteins"/>
    <property type="match status" value="1"/>
</dbReference>
<dbReference type="KEGG" id="dfi:AXF13_12325"/>
<keyword evidence="14" id="KW-1185">Reference proteome</keyword>
<keyword evidence="4 11" id="KW-0479">Metal-binding</keyword>
<keyword evidence="11" id="KW-0963">Cytoplasm</keyword>
<evidence type="ECO:0000256" key="1">
    <source>
        <dbReference type="ARBA" id="ARBA00008226"/>
    </source>
</evidence>
<evidence type="ECO:0000256" key="5">
    <source>
        <dbReference type="ARBA" id="ARBA00022741"/>
    </source>
</evidence>
<dbReference type="PROSITE" id="PS50860">
    <property type="entry name" value="AA_TRNA_LIGASE_II_ALA"/>
    <property type="match status" value="1"/>
</dbReference>
<keyword evidence="9 11" id="KW-0648">Protein biosynthesis</keyword>
<dbReference type="SUPFAM" id="SSF55681">
    <property type="entry name" value="Class II aaRS and biotin synthetases"/>
    <property type="match status" value="1"/>
</dbReference>
<sequence length="892" mass="96831">MLTAQEIRRRYLDFFLRHRHEIVPSGPLIPPNDPSLLFTNAGMVQFKKLFLGEEKRAYTRAASCQKCLRVSGKHNDLENVGRTARHHTFFEMLGNFSFGDYFKREAIAWAWQFVTEELQLPKEKLWVTVFREDDEAAEIWKDVAGLTDARIIRMGEKDNFWTMGDTGPCGPCSEIYIDQGEDMSCGPDCGIGKCDCDRFLEIWNLVFTQFDQAADGSRALLAAPNIDTGMGLERIAAVCQGKRSNFDCDLFQEIIQYAAGLAGVTYSFSAPDTNDVDTALRVIADHSRSAAFLIAEGVLPSNENRGYVLRRLIRRALRFATLMGVHEPFMHKVARKVTEVMGEAYPDLLESADFIDRAVFEEEQRFSLTLEKGLHLLEEELQRLEAAGQTVIPGAFCFKLYDTYGFPLDIVTDVAGKRGFTADGSGFEAHMREQRERAREHQKKGGLLGQGAGEGDAAFKKLAADGLRSVFVGYESLTAASPVTALLDAGGVPVDHLGEGETGFAVTEKTPFYGESGGQAGDAGLLAVVSGEAGVLTARKPAPDLIVHEIEVLRGEVHLGQEATLSVDADSRQSTARNHTCTHLLHAALRRTLGTHVKQAGSLVDSRRLRFDFSHIAALTPEELAAVERDVNRAIMADLPVAAREMPREEALAGGAMALFGEKYGETVRVLTVGCEGREPESVELCGGTHLSRTGQAGSFLIVAETGVAAGTRRIEAVTGWNAYGLAVEQRAEAAALAGLLKSKPGQLAERVQTLQTEVKKMRKASEKAAAAPVTGADLLRRAEEVNGVRLLAARLENVPVKALREIMDDVRSRLSSAGVACLATVEEGKVGLLLYVSKDLHGRFTAPALIKEVAAPCGGAGGGRPDLAQAGGTRPEGIDEAFAVLKTLIEK</sequence>
<evidence type="ECO:0000256" key="4">
    <source>
        <dbReference type="ARBA" id="ARBA00022723"/>
    </source>
</evidence>
<dbReference type="PANTHER" id="PTHR11777">
    <property type="entry name" value="ALANYL-TRNA SYNTHETASE"/>
    <property type="match status" value="1"/>
</dbReference>
<dbReference type="GO" id="GO:0005829">
    <property type="term" value="C:cytosol"/>
    <property type="evidence" value="ECO:0007669"/>
    <property type="project" value="TreeGrafter"/>
</dbReference>
<dbReference type="InterPro" id="IPR002318">
    <property type="entry name" value="Ala-tRNA-lgiase_IIc"/>
</dbReference>
<dbReference type="GO" id="GO:0005524">
    <property type="term" value="F:ATP binding"/>
    <property type="evidence" value="ECO:0007669"/>
    <property type="project" value="UniProtKB-UniRule"/>
</dbReference>
<dbReference type="SUPFAM" id="SSF101353">
    <property type="entry name" value="Putative anticodon-binding domain of alanyl-tRNA synthetase (AlaRS)"/>
    <property type="match status" value="1"/>
</dbReference>
<feature type="binding site" evidence="11">
    <location>
        <position position="686"/>
    </location>
    <ligand>
        <name>Zn(2+)</name>
        <dbReference type="ChEBI" id="CHEBI:29105"/>
    </ligand>
</feature>
<dbReference type="GO" id="GO:0045892">
    <property type="term" value="P:negative regulation of DNA-templated transcription"/>
    <property type="evidence" value="ECO:0007669"/>
    <property type="project" value="TreeGrafter"/>
</dbReference>
<accession>A0A120KMB3</accession>
<dbReference type="Gene3D" id="3.30.980.10">
    <property type="entry name" value="Threonyl-trna Synthetase, Chain A, domain 2"/>
    <property type="match status" value="1"/>
</dbReference>
<dbReference type="GO" id="GO:0006419">
    <property type="term" value="P:alanyl-tRNA aminoacylation"/>
    <property type="evidence" value="ECO:0007669"/>
    <property type="project" value="UniProtKB-UniRule"/>
</dbReference>
<dbReference type="InterPro" id="IPR009000">
    <property type="entry name" value="Transl_B-barrel_sf"/>
</dbReference>
<feature type="binding site" evidence="11">
    <location>
        <position position="690"/>
    </location>
    <ligand>
        <name>Zn(2+)</name>
        <dbReference type="ChEBI" id="CHEBI:29105"/>
    </ligand>
</feature>
<evidence type="ECO:0000256" key="10">
    <source>
        <dbReference type="ARBA" id="ARBA00023146"/>
    </source>
</evidence>
<dbReference type="AlphaFoldDB" id="A0A120KMB3"/>
<dbReference type="GO" id="GO:0004813">
    <property type="term" value="F:alanine-tRNA ligase activity"/>
    <property type="evidence" value="ECO:0007669"/>
    <property type="project" value="UniProtKB-UniRule"/>
</dbReference>
<dbReference type="InterPro" id="IPR045864">
    <property type="entry name" value="aa-tRNA-synth_II/BPL/LPL"/>
</dbReference>
<evidence type="ECO:0000313" key="13">
    <source>
        <dbReference type="EMBL" id="AMD90845.1"/>
    </source>
</evidence>
<protein>
    <recommendedName>
        <fullName evidence="11">Alanine--tRNA ligase</fullName>
        <ecNumber evidence="11">6.1.1.7</ecNumber>
    </recommendedName>
    <alternativeName>
        <fullName evidence="11">Alanyl-tRNA synthetase</fullName>
        <shortName evidence="11">AlaRS</shortName>
    </alternativeName>
</protein>
<dbReference type="Pfam" id="PF01411">
    <property type="entry name" value="tRNA-synt_2c"/>
    <property type="match status" value="1"/>
</dbReference>
<dbReference type="InterPro" id="IPR018163">
    <property type="entry name" value="Thr/Ala-tRNA-synth_IIc_edit"/>
</dbReference>
<evidence type="ECO:0000256" key="6">
    <source>
        <dbReference type="ARBA" id="ARBA00022833"/>
    </source>
</evidence>
<comment type="domain">
    <text evidence="11">Consists of three domains; the N-terminal catalytic domain, the editing domain and the C-terminal C-Ala domain. The editing domain removes incorrectly charged amino acids, while the C-Ala domain, along with tRNA(Ala), serves as a bridge to cooperatively bring together the editing and aminoacylation centers thus stimulating deacylation of misacylated tRNAs.</text>
</comment>
<dbReference type="InterPro" id="IPR003156">
    <property type="entry name" value="DHHA1_dom"/>
</dbReference>
<comment type="similarity">
    <text evidence="1 11">Belongs to the class-II aminoacyl-tRNA synthetase family.</text>
</comment>
<reference evidence="14" key="1">
    <citation type="submission" date="2016-02" db="EMBL/GenBank/DDBJ databases">
        <authorList>
            <person name="Holder M.E."/>
            <person name="Ajami N.J."/>
            <person name="Petrosino J.F."/>
        </authorList>
    </citation>
    <scope>NUCLEOTIDE SEQUENCE [LARGE SCALE GENOMIC DNA]</scope>
    <source>
        <strain evidence="14">CCUG 45958</strain>
    </source>
</reference>
<dbReference type="FunFam" id="3.30.930.10:FF:000004">
    <property type="entry name" value="Alanine--tRNA ligase"/>
    <property type="match status" value="1"/>
</dbReference>
<dbReference type="PANTHER" id="PTHR11777:SF9">
    <property type="entry name" value="ALANINE--TRNA LIGASE, CYTOPLASMIC"/>
    <property type="match status" value="1"/>
</dbReference>
<dbReference type="InterPro" id="IPR018165">
    <property type="entry name" value="Ala-tRNA-synth_IIc_core"/>
</dbReference>
<dbReference type="Gene3D" id="3.10.310.40">
    <property type="match status" value="1"/>
</dbReference>
<dbReference type="InterPro" id="IPR018162">
    <property type="entry name" value="Ala-tRNA-ligase_IIc_anticod-bd"/>
</dbReference>
<dbReference type="InterPro" id="IPR012947">
    <property type="entry name" value="tRNA_SAD"/>
</dbReference>
<dbReference type="PRINTS" id="PR00980">
    <property type="entry name" value="TRNASYNTHALA"/>
</dbReference>
<evidence type="ECO:0000256" key="7">
    <source>
        <dbReference type="ARBA" id="ARBA00022840"/>
    </source>
</evidence>
<dbReference type="RefSeq" id="WP_062253651.1">
    <property type="nucleotide sequence ID" value="NZ_CP014229.1"/>
</dbReference>
<dbReference type="FunFam" id="3.30.980.10:FF:000004">
    <property type="entry name" value="Alanine--tRNA ligase, cytoplasmic"/>
    <property type="match status" value="1"/>
</dbReference>
<dbReference type="STRING" id="44742.AXF13_12325"/>
<dbReference type="Proteomes" id="UP000069241">
    <property type="component" value="Chromosome"/>
</dbReference>
<keyword evidence="8 11" id="KW-0694">RNA-binding</keyword>
<dbReference type="GO" id="GO:0008270">
    <property type="term" value="F:zinc ion binding"/>
    <property type="evidence" value="ECO:0007669"/>
    <property type="project" value="UniProtKB-UniRule"/>
</dbReference>
<keyword evidence="5 11" id="KW-0547">Nucleotide-binding</keyword>
<evidence type="ECO:0000256" key="11">
    <source>
        <dbReference type="HAMAP-Rule" id="MF_00036"/>
    </source>
</evidence>
<dbReference type="InterPro" id="IPR050058">
    <property type="entry name" value="Ala-tRNA_ligase"/>
</dbReference>
<dbReference type="CDD" id="cd00673">
    <property type="entry name" value="AlaRS_core"/>
    <property type="match status" value="1"/>
</dbReference>
<dbReference type="Gene3D" id="3.30.54.20">
    <property type="match status" value="1"/>
</dbReference>
<dbReference type="EC" id="6.1.1.7" evidence="11"/>
<evidence type="ECO:0000313" key="14">
    <source>
        <dbReference type="Proteomes" id="UP000069241"/>
    </source>
</evidence>
<comment type="catalytic activity">
    <reaction evidence="11">
        <text>tRNA(Ala) + L-alanine + ATP = L-alanyl-tRNA(Ala) + AMP + diphosphate</text>
        <dbReference type="Rhea" id="RHEA:12540"/>
        <dbReference type="Rhea" id="RHEA-COMP:9657"/>
        <dbReference type="Rhea" id="RHEA-COMP:9923"/>
        <dbReference type="ChEBI" id="CHEBI:30616"/>
        <dbReference type="ChEBI" id="CHEBI:33019"/>
        <dbReference type="ChEBI" id="CHEBI:57972"/>
        <dbReference type="ChEBI" id="CHEBI:78442"/>
        <dbReference type="ChEBI" id="CHEBI:78497"/>
        <dbReference type="ChEBI" id="CHEBI:456215"/>
        <dbReference type="EC" id="6.1.1.7"/>
    </reaction>
</comment>
<keyword evidence="6 11" id="KW-0862">Zinc</keyword>
<dbReference type="NCBIfam" id="TIGR00344">
    <property type="entry name" value="alaS"/>
    <property type="match status" value="1"/>
</dbReference>
<feature type="binding site" evidence="11">
    <location>
        <position position="583"/>
    </location>
    <ligand>
        <name>Zn(2+)</name>
        <dbReference type="ChEBI" id="CHEBI:29105"/>
    </ligand>
</feature>
<keyword evidence="10 11" id="KW-0030">Aminoacyl-tRNA synthetase</keyword>
<evidence type="ECO:0000259" key="12">
    <source>
        <dbReference type="PROSITE" id="PS50860"/>
    </source>
</evidence>
<dbReference type="InterPro" id="IPR018164">
    <property type="entry name" value="Ala-tRNA-synth_IIc_N"/>
</dbReference>
<evidence type="ECO:0000256" key="3">
    <source>
        <dbReference type="ARBA" id="ARBA00022598"/>
    </source>
</evidence>
<name>A0A120KMB3_9BACT</name>
<proteinExistence type="inferred from homology"/>
<feature type="binding site" evidence="11">
    <location>
        <position position="579"/>
    </location>
    <ligand>
        <name>Zn(2+)</name>
        <dbReference type="ChEBI" id="CHEBI:29105"/>
    </ligand>
</feature>
<gene>
    <name evidence="11" type="primary">alaS</name>
    <name evidence="13" type="ORF">AXF13_12325</name>
</gene>
<dbReference type="Pfam" id="PF02272">
    <property type="entry name" value="DHHA1"/>
    <property type="match status" value="1"/>
</dbReference>
<keyword evidence="2 11" id="KW-0820">tRNA-binding</keyword>
<dbReference type="SUPFAM" id="SSF55186">
    <property type="entry name" value="ThrRS/AlaRS common domain"/>
    <property type="match status" value="1"/>
</dbReference>
<comment type="function">
    <text evidence="11">Catalyzes the attachment of alanine to tRNA(Ala) in a two-step reaction: alanine is first activated by ATP to form Ala-AMP and then transferred to the acceptor end of tRNA(Ala). Also edits incorrectly charged Ser-tRNA(Ala) and Gly-tRNA(Ala) via its editing domain.</text>
</comment>